<evidence type="ECO:0000256" key="7">
    <source>
        <dbReference type="PIRSR" id="PIRSR602481-1"/>
    </source>
</evidence>
<comment type="caution">
    <text evidence="8">The sequence shown here is derived from an EMBL/GenBank/DDBJ whole genome shotgun (WGS) entry which is preliminary data.</text>
</comment>
<dbReference type="Pfam" id="PF01475">
    <property type="entry name" value="FUR"/>
    <property type="match status" value="1"/>
</dbReference>
<evidence type="ECO:0000256" key="1">
    <source>
        <dbReference type="ARBA" id="ARBA00007957"/>
    </source>
</evidence>
<accession>A0A2U1TG65</accession>
<protein>
    <submittedName>
        <fullName evidence="8">Transcriptional repressor</fullName>
    </submittedName>
</protein>
<dbReference type="GO" id="GO:0045892">
    <property type="term" value="P:negative regulation of DNA-templated transcription"/>
    <property type="evidence" value="ECO:0007669"/>
    <property type="project" value="TreeGrafter"/>
</dbReference>
<dbReference type="InterPro" id="IPR036388">
    <property type="entry name" value="WH-like_DNA-bd_sf"/>
</dbReference>
<dbReference type="PANTHER" id="PTHR33202:SF7">
    <property type="entry name" value="FERRIC UPTAKE REGULATION PROTEIN"/>
    <property type="match status" value="1"/>
</dbReference>
<dbReference type="Gene3D" id="1.10.10.10">
    <property type="entry name" value="Winged helix-like DNA-binding domain superfamily/Winged helix DNA-binding domain"/>
    <property type="match status" value="1"/>
</dbReference>
<organism evidence="8 9">
    <name type="scientific">Mycetocola zhujimingii</name>
    <dbReference type="NCBI Taxonomy" id="2079792"/>
    <lineage>
        <taxon>Bacteria</taxon>
        <taxon>Bacillati</taxon>
        <taxon>Actinomycetota</taxon>
        <taxon>Actinomycetes</taxon>
        <taxon>Micrococcales</taxon>
        <taxon>Microbacteriaceae</taxon>
        <taxon>Mycetocola</taxon>
    </lineage>
</organism>
<keyword evidence="3 7" id="KW-0862">Zinc</keyword>
<dbReference type="InterPro" id="IPR043135">
    <property type="entry name" value="Fur_C"/>
</dbReference>
<dbReference type="KEGG" id="myl:C3E77_06670"/>
<dbReference type="GO" id="GO:1900376">
    <property type="term" value="P:regulation of secondary metabolite biosynthetic process"/>
    <property type="evidence" value="ECO:0007669"/>
    <property type="project" value="TreeGrafter"/>
</dbReference>
<proteinExistence type="inferred from homology"/>
<feature type="binding site" evidence="7">
    <location>
        <position position="152"/>
    </location>
    <ligand>
        <name>Zn(2+)</name>
        <dbReference type="ChEBI" id="CHEBI:29105"/>
    </ligand>
</feature>
<feature type="binding site" evidence="7">
    <location>
        <position position="155"/>
    </location>
    <ligand>
        <name>Zn(2+)</name>
        <dbReference type="ChEBI" id="CHEBI:29105"/>
    </ligand>
</feature>
<dbReference type="EMBL" id="QEFB01000001">
    <property type="protein sequence ID" value="PWC07879.1"/>
    <property type="molecule type" value="Genomic_DNA"/>
</dbReference>
<feature type="binding site" evidence="7">
    <location>
        <position position="115"/>
    </location>
    <ligand>
        <name>Zn(2+)</name>
        <dbReference type="ChEBI" id="CHEBI:29105"/>
    </ligand>
</feature>
<dbReference type="GO" id="GO:0003700">
    <property type="term" value="F:DNA-binding transcription factor activity"/>
    <property type="evidence" value="ECO:0007669"/>
    <property type="project" value="InterPro"/>
</dbReference>
<dbReference type="OrthoDB" id="8659436at2"/>
<dbReference type="Proteomes" id="UP000244962">
    <property type="component" value="Unassembled WGS sequence"/>
</dbReference>
<feature type="binding site" evidence="7">
    <location>
        <position position="112"/>
    </location>
    <ligand>
        <name>Zn(2+)</name>
        <dbReference type="ChEBI" id="CHEBI:29105"/>
    </ligand>
</feature>
<keyword evidence="5" id="KW-0238">DNA-binding</keyword>
<reference evidence="9" key="1">
    <citation type="submission" date="2018-04" db="EMBL/GenBank/DDBJ databases">
        <authorList>
            <person name="Liu S."/>
            <person name="Wang Z."/>
            <person name="Li J."/>
        </authorList>
    </citation>
    <scope>NUCLEOTIDE SEQUENCE [LARGE SCALE GENOMIC DNA]</scope>
    <source>
        <strain evidence="9">622</strain>
    </source>
</reference>
<gene>
    <name evidence="8" type="ORF">DF223_00490</name>
</gene>
<comment type="cofactor">
    <cofactor evidence="7">
        <name>Zn(2+)</name>
        <dbReference type="ChEBI" id="CHEBI:29105"/>
    </cofactor>
    <text evidence="7">Binds 1 zinc ion per subunit.</text>
</comment>
<dbReference type="RefSeq" id="WP_108390913.1">
    <property type="nucleotide sequence ID" value="NZ_CP026949.1"/>
</dbReference>
<dbReference type="InterPro" id="IPR036390">
    <property type="entry name" value="WH_DNA-bd_sf"/>
</dbReference>
<keyword evidence="4" id="KW-0805">Transcription regulation</keyword>
<dbReference type="Gene3D" id="3.30.1490.190">
    <property type="match status" value="1"/>
</dbReference>
<evidence type="ECO:0000256" key="2">
    <source>
        <dbReference type="ARBA" id="ARBA00022491"/>
    </source>
</evidence>
<keyword evidence="2" id="KW-0678">Repressor</keyword>
<evidence type="ECO:0000313" key="8">
    <source>
        <dbReference type="EMBL" id="PWC07879.1"/>
    </source>
</evidence>
<dbReference type="InterPro" id="IPR002481">
    <property type="entry name" value="FUR"/>
</dbReference>
<dbReference type="GO" id="GO:0000976">
    <property type="term" value="F:transcription cis-regulatory region binding"/>
    <property type="evidence" value="ECO:0007669"/>
    <property type="project" value="TreeGrafter"/>
</dbReference>
<dbReference type="GO" id="GO:0008270">
    <property type="term" value="F:zinc ion binding"/>
    <property type="evidence" value="ECO:0007669"/>
    <property type="project" value="TreeGrafter"/>
</dbReference>
<evidence type="ECO:0000256" key="4">
    <source>
        <dbReference type="ARBA" id="ARBA00023015"/>
    </source>
</evidence>
<dbReference type="AlphaFoldDB" id="A0A2U1TG65"/>
<evidence type="ECO:0000256" key="6">
    <source>
        <dbReference type="ARBA" id="ARBA00023163"/>
    </source>
</evidence>
<keyword evidence="7" id="KW-0479">Metal-binding</keyword>
<evidence type="ECO:0000313" key="9">
    <source>
        <dbReference type="Proteomes" id="UP000244962"/>
    </source>
</evidence>
<comment type="similarity">
    <text evidence="1">Belongs to the Fur family.</text>
</comment>
<keyword evidence="6" id="KW-0804">Transcription</keyword>
<evidence type="ECO:0000256" key="5">
    <source>
        <dbReference type="ARBA" id="ARBA00023125"/>
    </source>
</evidence>
<dbReference type="SUPFAM" id="SSF46785">
    <property type="entry name" value="Winged helix' DNA-binding domain"/>
    <property type="match status" value="1"/>
</dbReference>
<evidence type="ECO:0000256" key="3">
    <source>
        <dbReference type="ARBA" id="ARBA00022833"/>
    </source>
</evidence>
<keyword evidence="9" id="KW-1185">Reference proteome</keyword>
<sequence length="159" mass="17342">MDASIPARHRDLHHAPEQALALALARLQDSGERLTEPRRAVLEVLARHHEHLTADEVSVILATRGIHRATVYRTFEVLARRAIIAQRRQPGGAVAYHLVTTPSGHEHLHGVCRYCGEVTVLPADTFTASSRAIASASGFKLEPEQSAFVGLCTACQTII</sequence>
<name>A0A2U1TG65_9MICO</name>
<dbReference type="PANTHER" id="PTHR33202">
    <property type="entry name" value="ZINC UPTAKE REGULATION PROTEIN"/>
    <property type="match status" value="1"/>
</dbReference>